<comment type="similarity">
    <text evidence="1">Belongs to the LysR transcriptional regulatory family.</text>
</comment>
<dbReference type="SUPFAM" id="SSF46785">
    <property type="entry name" value="Winged helix' DNA-binding domain"/>
    <property type="match status" value="1"/>
</dbReference>
<protein>
    <submittedName>
        <fullName evidence="6">LysR family transcriptional regulator</fullName>
    </submittedName>
</protein>
<gene>
    <name evidence="6" type="ORF">NFI95_10600</name>
</gene>
<name>A0ABT1W9I1_9PROT</name>
<dbReference type="PANTHER" id="PTHR30537">
    <property type="entry name" value="HTH-TYPE TRANSCRIPTIONAL REGULATOR"/>
    <property type="match status" value="1"/>
</dbReference>
<keyword evidence="2" id="KW-0805">Transcription regulation</keyword>
<dbReference type="InterPro" id="IPR036388">
    <property type="entry name" value="WH-like_DNA-bd_sf"/>
</dbReference>
<keyword evidence="4" id="KW-0804">Transcription</keyword>
<dbReference type="CDD" id="cd08471">
    <property type="entry name" value="PBP2_CrgA_like_2"/>
    <property type="match status" value="1"/>
</dbReference>
<evidence type="ECO:0000256" key="3">
    <source>
        <dbReference type="ARBA" id="ARBA00023125"/>
    </source>
</evidence>
<keyword evidence="7" id="KW-1185">Reference proteome</keyword>
<evidence type="ECO:0000256" key="4">
    <source>
        <dbReference type="ARBA" id="ARBA00023163"/>
    </source>
</evidence>
<reference evidence="6 7" key="1">
    <citation type="submission" date="2022-06" db="EMBL/GenBank/DDBJ databases">
        <title>Endosaccharibacter gen. nov., sp. nov., endophytic bacteria isolated from sugarcane.</title>
        <authorList>
            <person name="Pitiwittayakul N."/>
            <person name="Yukphan P."/>
            <person name="Charoenyingcharoen P."/>
            <person name="Tanasupawat S."/>
        </authorList>
    </citation>
    <scope>NUCLEOTIDE SEQUENCE [LARGE SCALE GENOMIC DNA]</scope>
    <source>
        <strain evidence="6 7">KSS8</strain>
    </source>
</reference>
<proteinExistence type="inferred from homology"/>
<comment type="caution">
    <text evidence="6">The sequence shown here is derived from an EMBL/GenBank/DDBJ whole genome shotgun (WGS) entry which is preliminary data.</text>
</comment>
<dbReference type="Proteomes" id="UP001524587">
    <property type="component" value="Unassembled WGS sequence"/>
</dbReference>
<dbReference type="InterPro" id="IPR005119">
    <property type="entry name" value="LysR_subst-bd"/>
</dbReference>
<evidence type="ECO:0000313" key="6">
    <source>
        <dbReference type="EMBL" id="MCQ8278897.1"/>
    </source>
</evidence>
<dbReference type="PROSITE" id="PS50931">
    <property type="entry name" value="HTH_LYSR"/>
    <property type="match status" value="1"/>
</dbReference>
<evidence type="ECO:0000313" key="7">
    <source>
        <dbReference type="Proteomes" id="UP001524587"/>
    </source>
</evidence>
<dbReference type="SUPFAM" id="SSF53850">
    <property type="entry name" value="Periplasmic binding protein-like II"/>
    <property type="match status" value="1"/>
</dbReference>
<accession>A0ABT1W9I1</accession>
<organism evidence="6 7">
    <name type="scientific">Endosaccharibacter trunci</name>
    <dbReference type="NCBI Taxonomy" id="2812733"/>
    <lineage>
        <taxon>Bacteria</taxon>
        <taxon>Pseudomonadati</taxon>
        <taxon>Pseudomonadota</taxon>
        <taxon>Alphaproteobacteria</taxon>
        <taxon>Acetobacterales</taxon>
        <taxon>Acetobacteraceae</taxon>
        <taxon>Endosaccharibacter</taxon>
    </lineage>
</organism>
<evidence type="ECO:0000259" key="5">
    <source>
        <dbReference type="PROSITE" id="PS50931"/>
    </source>
</evidence>
<dbReference type="InterPro" id="IPR058163">
    <property type="entry name" value="LysR-type_TF_proteobact-type"/>
</dbReference>
<dbReference type="InterPro" id="IPR000847">
    <property type="entry name" value="LysR_HTH_N"/>
</dbReference>
<evidence type="ECO:0000256" key="2">
    <source>
        <dbReference type="ARBA" id="ARBA00023015"/>
    </source>
</evidence>
<dbReference type="Gene3D" id="1.10.10.10">
    <property type="entry name" value="Winged helix-like DNA-binding domain superfamily/Winged helix DNA-binding domain"/>
    <property type="match status" value="1"/>
</dbReference>
<evidence type="ECO:0000256" key="1">
    <source>
        <dbReference type="ARBA" id="ARBA00009437"/>
    </source>
</evidence>
<keyword evidence="3" id="KW-0238">DNA-binding</keyword>
<feature type="domain" description="HTH lysR-type" evidence="5">
    <location>
        <begin position="1"/>
        <end position="59"/>
    </location>
</feature>
<dbReference type="InterPro" id="IPR036390">
    <property type="entry name" value="WH_DNA-bd_sf"/>
</dbReference>
<dbReference type="Pfam" id="PF00126">
    <property type="entry name" value="HTH_1"/>
    <property type="match status" value="1"/>
</dbReference>
<sequence length="298" mass="33115">MDRLDAMMTLLAVVETGSFSAASRRLRVPVTTVSRRVAELESHLRTQLLQRTTRKLSLTDAGVPYVLACRQVIEQIEEAERTASGEYRSPRGTLTITAPAMLGRIHLVPIVADFMAQYADIQLTCRFNDRVLDMQDEHVDVAIRIGELADSRHRARRVGTIHRLVAASPDYLGRRGTPRTPADLDEHDCVAFHGFDPPGHWLFPNTKEMAATPIPSRVMFDTIDSVIEAGLAGVGLIRVFCYHIMRALRAGDLKEVLPDFVPPGMPVHILHKGEGLVPLKVRAFIDFCAPRLEAALAR</sequence>
<dbReference type="Pfam" id="PF03466">
    <property type="entry name" value="LysR_substrate"/>
    <property type="match status" value="1"/>
</dbReference>
<dbReference type="Gene3D" id="3.40.190.290">
    <property type="match status" value="1"/>
</dbReference>
<dbReference type="PANTHER" id="PTHR30537:SF5">
    <property type="entry name" value="HTH-TYPE TRANSCRIPTIONAL ACTIVATOR TTDR-RELATED"/>
    <property type="match status" value="1"/>
</dbReference>
<dbReference type="EMBL" id="JAMSKV010000008">
    <property type="protein sequence ID" value="MCQ8278897.1"/>
    <property type="molecule type" value="Genomic_DNA"/>
</dbReference>
<dbReference type="RefSeq" id="WP_422864377.1">
    <property type="nucleotide sequence ID" value="NZ_JAMSKV010000008.1"/>
</dbReference>